<evidence type="ECO:0000313" key="7">
    <source>
        <dbReference type="Proteomes" id="UP000238348"/>
    </source>
</evidence>
<proteinExistence type="inferred from homology"/>
<dbReference type="FunFam" id="3.40.50.2020:FF:000020">
    <property type="entry name" value="Bifunctional protein PyrR"/>
    <property type="match status" value="1"/>
</dbReference>
<accession>A0A2L0EV36</accession>
<protein>
    <recommendedName>
        <fullName evidence="4">Bifunctional protein PyrR</fullName>
    </recommendedName>
    <domain>
        <recommendedName>
            <fullName evidence="4">Pyrimidine operon regulatory protein</fullName>
        </recommendedName>
    </domain>
    <domain>
        <recommendedName>
            <fullName evidence="4">Uracil phosphoribosyltransferase</fullName>
            <shortName evidence="4">UPRTase</shortName>
            <ecNumber evidence="4">2.4.2.9</ecNumber>
        </recommendedName>
    </domain>
</protein>
<dbReference type="InterPro" id="IPR023050">
    <property type="entry name" value="PyrR"/>
</dbReference>
<dbReference type="EC" id="2.4.2.9" evidence="4"/>
<comment type="function">
    <text evidence="4">Also displays a weak uracil phosphoribosyltransferase activity which is not physiologically significant.</text>
</comment>
<evidence type="ECO:0000256" key="2">
    <source>
        <dbReference type="ARBA" id="ARBA00023015"/>
    </source>
</evidence>
<dbReference type="OrthoDB" id="9802227at2"/>
<comment type="catalytic activity">
    <reaction evidence="4">
        <text>UMP + diphosphate = 5-phospho-alpha-D-ribose 1-diphosphate + uracil</text>
        <dbReference type="Rhea" id="RHEA:13017"/>
        <dbReference type="ChEBI" id="CHEBI:17568"/>
        <dbReference type="ChEBI" id="CHEBI:33019"/>
        <dbReference type="ChEBI" id="CHEBI:57865"/>
        <dbReference type="ChEBI" id="CHEBI:58017"/>
        <dbReference type="EC" id="2.4.2.9"/>
    </reaction>
</comment>
<keyword evidence="4 6" id="KW-0808">Transferase</keyword>
<dbReference type="NCBIfam" id="NF003545">
    <property type="entry name" value="PRK05205.1-1"/>
    <property type="match status" value="1"/>
</dbReference>
<dbReference type="SUPFAM" id="SSF53271">
    <property type="entry name" value="PRTase-like"/>
    <property type="match status" value="1"/>
</dbReference>
<dbReference type="CDD" id="cd06223">
    <property type="entry name" value="PRTases_typeI"/>
    <property type="match status" value="1"/>
</dbReference>
<keyword evidence="2 4" id="KW-0805">Transcription regulation</keyword>
<sequence length="187" mass="20272">MEALLDPAAVRRGLRRIALQIAERDRGVEDLALIGIRRGGEPLAKRLAALLLETEGQAPPVGAVDITMYRDDAATALPNPRIGPSHIPFPVDGRRIVLIDDVIYSGRTIRAALDAVLDYGRPRRIELVALVDRGGRELPIHPDYIVRAVELAPDQRVDVVERAGELWALVTAAGAKHSEPPSPPEGT</sequence>
<dbReference type="Proteomes" id="UP000238348">
    <property type="component" value="Chromosome"/>
</dbReference>
<organism evidence="6 7">
    <name type="scientific">Sorangium cellulosum</name>
    <name type="common">Polyangium cellulosum</name>
    <dbReference type="NCBI Taxonomy" id="56"/>
    <lineage>
        <taxon>Bacteria</taxon>
        <taxon>Pseudomonadati</taxon>
        <taxon>Myxococcota</taxon>
        <taxon>Polyangia</taxon>
        <taxon>Polyangiales</taxon>
        <taxon>Polyangiaceae</taxon>
        <taxon>Sorangium</taxon>
    </lineage>
</organism>
<evidence type="ECO:0000256" key="3">
    <source>
        <dbReference type="ARBA" id="ARBA00023163"/>
    </source>
</evidence>
<dbReference type="InterPro" id="IPR029057">
    <property type="entry name" value="PRTase-like"/>
</dbReference>
<dbReference type="PANTHER" id="PTHR11608:SF0">
    <property type="entry name" value="BIFUNCTIONAL PROTEIN PYRR"/>
    <property type="match status" value="1"/>
</dbReference>
<dbReference type="PANTHER" id="PTHR11608">
    <property type="entry name" value="BIFUNCTIONAL PROTEIN PYRR"/>
    <property type="match status" value="1"/>
</dbReference>
<reference evidence="6 7" key="1">
    <citation type="submission" date="2015-09" db="EMBL/GenBank/DDBJ databases">
        <title>Sorangium comparison.</title>
        <authorList>
            <person name="Zaburannyi N."/>
            <person name="Bunk B."/>
            <person name="Overmann J."/>
            <person name="Mueller R."/>
        </authorList>
    </citation>
    <scope>NUCLEOTIDE SEQUENCE [LARGE SCALE GENOMIC DNA]</scope>
    <source>
        <strain evidence="6 7">So ce26</strain>
    </source>
</reference>
<evidence type="ECO:0000259" key="5">
    <source>
        <dbReference type="Pfam" id="PF00156"/>
    </source>
</evidence>
<comment type="similarity">
    <text evidence="1 4">Belongs to the purine/pyrimidine phosphoribosyltransferase family. PyrR subfamily.</text>
</comment>
<evidence type="ECO:0000313" key="6">
    <source>
        <dbReference type="EMBL" id="AUX43164.1"/>
    </source>
</evidence>
<evidence type="ECO:0000256" key="1">
    <source>
        <dbReference type="ARBA" id="ARBA00005565"/>
    </source>
</evidence>
<dbReference type="NCBIfam" id="NF003549">
    <property type="entry name" value="PRK05205.1-5"/>
    <property type="match status" value="1"/>
</dbReference>
<dbReference type="InterPro" id="IPR050137">
    <property type="entry name" value="PyrR_bifunctional"/>
</dbReference>
<dbReference type="HAMAP" id="MF_01219">
    <property type="entry name" value="PyrR"/>
    <property type="match status" value="1"/>
</dbReference>
<dbReference type="InterPro" id="IPR000836">
    <property type="entry name" value="PRTase_dom"/>
</dbReference>
<feature type="domain" description="Phosphoribosyltransferase" evidence="5">
    <location>
        <begin position="3"/>
        <end position="147"/>
    </location>
</feature>
<dbReference type="RefSeq" id="WP_104981876.1">
    <property type="nucleotide sequence ID" value="NZ_CP012673.1"/>
</dbReference>
<dbReference type="Gene3D" id="3.40.50.2020">
    <property type="match status" value="1"/>
</dbReference>
<dbReference type="GO" id="GO:0006355">
    <property type="term" value="P:regulation of DNA-templated transcription"/>
    <property type="evidence" value="ECO:0007669"/>
    <property type="project" value="UniProtKB-UniRule"/>
</dbReference>
<dbReference type="GO" id="GO:0004845">
    <property type="term" value="F:uracil phosphoribosyltransferase activity"/>
    <property type="evidence" value="ECO:0007669"/>
    <property type="project" value="UniProtKB-UniRule"/>
</dbReference>
<comment type="function">
    <text evidence="4">Regulates the transcription of the pyrimidine nucleotide (pyr) operon in response to exogenous pyrimidines.</text>
</comment>
<gene>
    <name evidence="6" type="primary">upp</name>
    <name evidence="4" type="synonym">pyrR</name>
    <name evidence="6" type="ORF">SOCE26_046070</name>
</gene>
<keyword evidence="4 6" id="KW-0328">Glycosyltransferase</keyword>
<dbReference type="Pfam" id="PF00156">
    <property type="entry name" value="Pribosyltran"/>
    <property type="match status" value="1"/>
</dbReference>
<dbReference type="AlphaFoldDB" id="A0A2L0EV36"/>
<evidence type="ECO:0000256" key="4">
    <source>
        <dbReference type="HAMAP-Rule" id="MF_01219"/>
    </source>
</evidence>
<dbReference type="EMBL" id="CP012673">
    <property type="protein sequence ID" value="AUX43164.1"/>
    <property type="molecule type" value="Genomic_DNA"/>
</dbReference>
<name>A0A2L0EV36_SORCE</name>
<keyword evidence="3 4" id="KW-0804">Transcription</keyword>
<feature type="short sequence motif" description="PRPP-binding" evidence="4">
    <location>
        <begin position="96"/>
        <end position="108"/>
    </location>
</feature>